<sequence>FNNLVVSDNTAHEDTLEEITGDNDGDTLVRIVGEIGVVKSEVEANVASMKTSIVLVKDNIPLYTMIDGDETLEDRDAEGFFWGAVTRGTLDKTANSTFVIPGVTNYSIDLKMMRKLKKLDTIKMRYKAAGTAGGYWLNYCLTLFYKRA</sequence>
<gene>
    <name evidence="1" type="ORF">S03H2_65644</name>
</gene>
<comment type="caution">
    <text evidence="1">The sequence shown here is derived from an EMBL/GenBank/DDBJ whole genome shotgun (WGS) entry which is preliminary data.</text>
</comment>
<dbReference type="AlphaFoldDB" id="X1J0D3"/>
<name>X1J0D3_9ZZZZ</name>
<dbReference type="EMBL" id="BARU01042768">
    <property type="protein sequence ID" value="GAH88151.1"/>
    <property type="molecule type" value="Genomic_DNA"/>
</dbReference>
<evidence type="ECO:0000313" key="1">
    <source>
        <dbReference type="EMBL" id="GAH88151.1"/>
    </source>
</evidence>
<protein>
    <submittedName>
        <fullName evidence="1">Uncharacterized protein</fullName>
    </submittedName>
</protein>
<organism evidence="1">
    <name type="scientific">marine sediment metagenome</name>
    <dbReference type="NCBI Taxonomy" id="412755"/>
    <lineage>
        <taxon>unclassified sequences</taxon>
        <taxon>metagenomes</taxon>
        <taxon>ecological metagenomes</taxon>
    </lineage>
</organism>
<reference evidence="1" key="1">
    <citation type="journal article" date="2014" name="Front. Microbiol.">
        <title>High frequency of phylogenetically diverse reductive dehalogenase-homologous genes in deep subseafloor sedimentary metagenomes.</title>
        <authorList>
            <person name="Kawai M."/>
            <person name="Futagami T."/>
            <person name="Toyoda A."/>
            <person name="Takaki Y."/>
            <person name="Nishi S."/>
            <person name="Hori S."/>
            <person name="Arai W."/>
            <person name="Tsubouchi T."/>
            <person name="Morono Y."/>
            <person name="Uchiyama I."/>
            <person name="Ito T."/>
            <person name="Fujiyama A."/>
            <person name="Inagaki F."/>
            <person name="Takami H."/>
        </authorList>
    </citation>
    <scope>NUCLEOTIDE SEQUENCE</scope>
    <source>
        <strain evidence="1">Expedition CK06-06</strain>
    </source>
</reference>
<accession>X1J0D3</accession>
<feature type="non-terminal residue" evidence="1">
    <location>
        <position position="1"/>
    </location>
</feature>
<proteinExistence type="predicted"/>